<protein>
    <submittedName>
        <fullName evidence="1">Uncharacterized protein</fullName>
    </submittedName>
</protein>
<accession>A0A8H5LVX2</accession>
<proteinExistence type="predicted"/>
<sequence length="108" mass="12110">MSLRLRLLRLSSPSPLPFPPTLASIVIVGVSGIVDVVHYPHLLCLSRIKVDTRGGTDVEDSDVETSLCLRFRKQRRSSLFAACSAFANSSTERPSPWSYHRYDEHLLI</sequence>
<gene>
    <name evidence="1" type="ORF">D9757_010363</name>
</gene>
<name>A0A8H5LVX2_9AGAR</name>
<evidence type="ECO:0000313" key="2">
    <source>
        <dbReference type="Proteomes" id="UP000518752"/>
    </source>
</evidence>
<comment type="caution">
    <text evidence="1">The sequence shown here is derived from an EMBL/GenBank/DDBJ whole genome shotgun (WGS) entry which is preliminary data.</text>
</comment>
<evidence type="ECO:0000313" key="1">
    <source>
        <dbReference type="EMBL" id="KAF5371527.1"/>
    </source>
</evidence>
<dbReference type="EMBL" id="JAACJN010000115">
    <property type="protein sequence ID" value="KAF5371527.1"/>
    <property type="molecule type" value="Genomic_DNA"/>
</dbReference>
<keyword evidence="2" id="KW-1185">Reference proteome</keyword>
<dbReference type="Proteomes" id="UP000518752">
    <property type="component" value="Unassembled WGS sequence"/>
</dbReference>
<organism evidence="1 2">
    <name type="scientific">Collybiopsis confluens</name>
    <dbReference type="NCBI Taxonomy" id="2823264"/>
    <lineage>
        <taxon>Eukaryota</taxon>
        <taxon>Fungi</taxon>
        <taxon>Dikarya</taxon>
        <taxon>Basidiomycota</taxon>
        <taxon>Agaricomycotina</taxon>
        <taxon>Agaricomycetes</taxon>
        <taxon>Agaricomycetidae</taxon>
        <taxon>Agaricales</taxon>
        <taxon>Marasmiineae</taxon>
        <taxon>Omphalotaceae</taxon>
        <taxon>Collybiopsis</taxon>
    </lineage>
</organism>
<dbReference type="AlphaFoldDB" id="A0A8H5LVX2"/>
<reference evidence="1 2" key="1">
    <citation type="journal article" date="2020" name="ISME J.">
        <title>Uncovering the hidden diversity of litter-decomposition mechanisms in mushroom-forming fungi.</title>
        <authorList>
            <person name="Floudas D."/>
            <person name="Bentzer J."/>
            <person name="Ahren D."/>
            <person name="Johansson T."/>
            <person name="Persson P."/>
            <person name="Tunlid A."/>
        </authorList>
    </citation>
    <scope>NUCLEOTIDE SEQUENCE [LARGE SCALE GENOMIC DNA]</scope>
    <source>
        <strain evidence="1 2">CBS 406.79</strain>
    </source>
</reference>